<dbReference type="EMBL" id="LNJB01000024">
    <property type="protein sequence ID" value="KYC53576.1"/>
    <property type="molecule type" value="Genomic_DNA"/>
</dbReference>
<proteinExistence type="predicted"/>
<dbReference type="SMART" id="SM00028">
    <property type="entry name" value="TPR"/>
    <property type="match status" value="2"/>
</dbReference>
<accession>A0A150JG27</accession>
<dbReference type="Gene3D" id="1.25.40.10">
    <property type="entry name" value="Tetratricopeptide repeat domain"/>
    <property type="match status" value="1"/>
</dbReference>
<dbReference type="PANTHER" id="PTHR44943">
    <property type="entry name" value="CELLULOSE SYNTHASE OPERON PROTEIN C"/>
    <property type="match status" value="1"/>
</dbReference>
<keyword evidence="1" id="KW-0677">Repeat</keyword>
<reference evidence="5 6" key="1">
    <citation type="journal article" date="2016" name="ISME J.">
        <title>Chasing the elusive Euryarchaeota class WSA2: genomes reveal a uniquely fastidious methyl-reducing methanogen.</title>
        <authorList>
            <person name="Nobu M.K."/>
            <person name="Narihiro T."/>
            <person name="Kuroda K."/>
            <person name="Mei R."/>
            <person name="Liu W.T."/>
        </authorList>
    </citation>
    <scope>NUCLEOTIDE SEQUENCE [LARGE SCALE GENOMIC DNA]</scope>
    <source>
        <strain evidence="4">ADurb1013_Bin02101</strain>
        <strain evidence="5">ADurb1213_Bin02801</strain>
    </source>
</reference>
<name>A0A150JG27_9EURY</name>
<dbReference type="Pfam" id="PF13414">
    <property type="entry name" value="TPR_11"/>
    <property type="match status" value="2"/>
</dbReference>
<evidence type="ECO:0000256" key="3">
    <source>
        <dbReference type="PROSITE-ProRule" id="PRU00339"/>
    </source>
</evidence>
<dbReference type="SUPFAM" id="SSF48452">
    <property type="entry name" value="TPR-like"/>
    <property type="match status" value="1"/>
</dbReference>
<evidence type="ECO:0000313" key="4">
    <source>
        <dbReference type="EMBL" id="KYC53576.1"/>
    </source>
</evidence>
<organism evidence="5">
    <name type="scientific">Candidatus Methanofastidiosum methylothiophilum</name>
    <dbReference type="NCBI Taxonomy" id="1705564"/>
    <lineage>
        <taxon>Archaea</taxon>
        <taxon>Methanobacteriati</taxon>
        <taxon>Methanobacteriota</taxon>
        <taxon>Stenosarchaea group</taxon>
        <taxon>Candidatus Methanofastidiosia</taxon>
        <taxon>Candidatus Methanofastidiosales</taxon>
        <taxon>Candidatus Methanofastidiosaceae</taxon>
        <taxon>Candidatus Methanofastidiosum</taxon>
    </lineage>
</organism>
<dbReference type="PANTHER" id="PTHR44943:SF4">
    <property type="entry name" value="TPR REPEAT-CONTAINING PROTEIN MJ0798"/>
    <property type="match status" value="1"/>
</dbReference>
<evidence type="ECO:0000313" key="6">
    <source>
        <dbReference type="Proteomes" id="UP000092420"/>
    </source>
</evidence>
<dbReference type="InterPro" id="IPR019734">
    <property type="entry name" value="TPR_rpt"/>
</dbReference>
<feature type="repeat" description="TPR" evidence="3">
    <location>
        <begin position="30"/>
        <end position="63"/>
    </location>
</feature>
<dbReference type="InterPro" id="IPR011990">
    <property type="entry name" value="TPR-like_helical_dom_sf"/>
</dbReference>
<dbReference type="InterPro" id="IPR051685">
    <property type="entry name" value="Ycf3/AcsC/BcsC/TPR_MFPF"/>
</dbReference>
<accession>A0A150J8N5</accession>
<protein>
    <submittedName>
        <fullName evidence="5">Tetratricopeptide repeat protein</fullName>
    </submittedName>
</protein>
<keyword evidence="2 3" id="KW-0802">TPR repeat</keyword>
<accession>A0A150JG68</accession>
<evidence type="ECO:0000256" key="1">
    <source>
        <dbReference type="ARBA" id="ARBA00022737"/>
    </source>
</evidence>
<sequence>MEIIFCPKCEVETSHSSHLCDKCGLDLRKINDLLKKGDISFNQEKYQDAISFYEKAIKMGRKNPLAWYGKGNVLLKLGENSEDVSLCVKCHLCPVLSEAFYNDAISCYNKAIDLNSKFKDAWHKKGIALEKLGDVLDAKKCFETAKELK</sequence>
<evidence type="ECO:0000313" key="5">
    <source>
        <dbReference type="EMBL" id="KYC56135.1"/>
    </source>
</evidence>
<dbReference type="AlphaFoldDB" id="A0A150JG27"/>
<dbReference type="Proteomes" id="UP000092420">
    <property type="component" value="Unassembled WGS sequence"/>
</dbReference>
<gene>
    <name evidence="4" type="ORF">AN188_01413</name>
    <name evidence="5" type="ORF">APG09_01457</name>
</gene>
<evidence type="ECO:0000256" key="2">
    <source>
        <dbReference type="ARBA" id="ARBA00022803"/>
    </source>
</evidence>
<comment type="caution">
    <text evidence="5">The sequence shown here is derived from an EMBL/GenBank/DDBJ whole genome shotgun (WGS) entry which is preliminary data.</text>
</comment>
<dbReference type="PROSITE" id="PS50005">
    <property type="entry name" value="TPR"/>
    <property type="match status" value="1"/>
</dbReference>
<dbReference type="EMBL" id="LNJE01000024">
    <property type="protein sequence ID" value="KYC56135.1"/>
    <property type="molecule type" value="Genomic_DNA"/>
</dbReference>